<evidence type="ECO:0000313" key="1">
    <source>
        <dbReference type="EMBL" id="MBP1888693.1"/>
    </source>
</evidence>
<accession>A0ABS4EXG7</accession>
<sequence length="100" mass="11355">MNIETNKNEEKILYSLANDVNLFLAKNPGKYFTSHEIDAMLNSISYSHLKATLMLNDSINSTDPSTYIDSICSYLSKKNLIKHSKKICPYENKTVDAFSI</sequence>
<name>A0ABS4EXG7_9CLOT</name>
<comment type="caution">
    <text evidence="1">The sequence shown here is derived from an EMBL/GenBank/DDBJ whole genome shotgun (WGS) entry which is preliminary data.</text>
</comment>
<gene>
    <name evidence="1" type="ORF">J2Z53_000272</name>
</gene>
<evidence type="ECO:0000313" key="2">
    <source>
        <dbReference type="Proteomes" id="UP000783390"/>
    </source>
</evidence>
<dbReference type="EMBL" id="JAGGJZ010000001">
    <property type="protein sequence ID" value="MBP1888693.1"/>
    <property type="molecule type" value="Genomic_DNA"/>
</dbReference>
<protein>
    <submittedName>
        <fullName evidence="1">Uncharacterized protein</fullName>
    </submittedName>
</protein>
<reference evidence="1 2" key="1">
    <citation type="submission" date="2021-03" db="EMBL/GenBank/DDBJ databases">
        <title>Genomic Encyclopedia of Type Strains, Phase IV (KMG-IV): sequencing the most valuable type-strain genomes for metagenomic binning, comparative biology and taxonomic classification.</title>
        <authorList>
            <person name="Goeker M."/>
        </authorList>
    </citation>
    <scope>NUCLEOTIDE SEQUENCE [LARGE SCALE GENOMIC DNA]</scope>
    <source>
        <strain evidence="1 2">DSM 3984</strain>
    </source>
</reference>
<keyword evidence="2" id="KW-1185">Reference proteome</keyword>
<dbReference type="Proteomes" id="UP000783390">
    <property type="component" value="Unassembled WGS sequence"/>
</dbReference>
<dbReference type="RefSeq" id="WP_209795426.1">
    <property type="nucleotide sequence ID" value="NZ_JAGGJZ010000001.1"/>
</dbReference>
<proteinExistence type="predicted"/>
<organism evidence="1 2">
    <name type="scientific">Clostridium moniliforme</name>
    <dbReference type="NCBI Taxonomy" id="39489"/>
    <lineage>
        <taxon>Bacteria</taxon>
        <taxon>Bacillati</taxon>
        <taxon>Bacillota</taxon>
        <taxon>Clostridia</taxon>
        <taxon>Eubacteriales</taxon>
        <taxon>Clostridiaceae</taxon>
        <taxon>Clostridium</taxon>
    </lineage>
</organism>